<dbReference type="EMBL" id="KI271603">
    <property type="protein sequence ID" value="ERL64159.1"/>
    <property type="molecule type" value="Genomic_DNA"/>
</dbReference>
<gene>
    <name evidence="1" type="ORF">L248_1525</name>
</gene>
<proteinExistence type="predicted"/>
<name>U4TIX7_9LACO</name>
<accession>U4TIX7</accession>
<protein>
    <submittedName>
        <fullName evidence="1">Uncharacterized protein</fullName>
    </submittedName>
</protein>
<evidence type="ECO:0000313" key="2">
    <source>
        <dbReference type="Proteomes" id="UP000030647"/>
    </source>
</evidence>
<dbReference type="Proteomes" id="UP000030647">
    <property type="component" value="Unassembled WGS sequence"/>
</dbReference>
<reference evidence="2" key="1">
    <citation type="journal article" date="2013" name="Genome Announc.">
        <title>Whole-Genome Sequencing of Lactobacillus shenzhenensis Strain LY-73T.</title>
        <authorList>
            <person name="Lin Z."/>
            <person name="Liu Z."/>
            <person name="Yang R."/>
            <person name="Zou Y."/>
            <person name="Wan D."/>
            <person name="Chen J."/>
            <person name="Guo M."/>
            <person name="Zhao J."/>
            <person name="Fang C."/>
            <person name="Yang R."/>
            <person name="Liu F."/>
        </authorList>
    </citation>
    <scope>NUCLEOTIDE SEQUENCE [LARGE SCALE GENOMIC DNA]</scope>
    <source>
        <strain evidence="2">LY-73</strain>
    </source>
</reference>
<dbReference type="AlphaFoldDB" id="U4TIX7"/>
<sequence length="86" mass="9224">MESRRSKTSPGVKKARSSCFAFGSVDALDCSGTRHPPFKKDYIVSVAHSPTPADEKTIHSIAKKTPVARECTALPKCPNPGGDRDP</sequence>
<evidence type="ECO:0000313" key="1">
    <source>
        <dbReference type="EMBL" id="ERL64159.1"/>
    </source>
</evidence>
<dbReference type="STRING" id="1231336.L248_1525"/>
<keyword evidence="2" id="KW-1185">Reference proteome</keyword>
<organism evidence="1 2">
    <name type="scientific">Schleiferilactobacillus shenzhenensis LY-73</name>
    <dbReference type="NCBI Taxonomy" id="1231336"/>
    <lineage>
        <taxon>Bacteria</taxon>
        <taxon>Bacillati</taxon>
        <taxon>Bacillota</taxon>
        <taxon>Bacilli</taxon>
        <taxon>Lactobacillales</taxon>
        <taxon>Lactobacillaceae</taxon>
        <taxon>Schleiferilactobacillus</taxon>
    </lineage>
</organism>
<dbReference type="HOGENOM" id="CLU_2494033_0_0_9"/>